<dbReference type="CDD" id="cd06526">
    <property type="entry name" value="metazoan_ACD"/>
    <property type="match status" value="1"/>
</dbReference>
<name>R4HC36_STIJA</name>
<evidence type="ECO:0000256" key="2">
    <source>
        <dbReference type="RuleBase" id="RU003616"/>
    </source>
</evidence>
<comment type="similarity">
    <text evidence="1 2">Belongs to the small heat shock protein (HSP20) family.</text>
</comment>
<dbReference type="GO" id="GO:0005737">
    <property type="term" value="C:cytoplasm"/>
    <property type="evidence" value="ECO:0007669"/>
    <property type="project" value="TreeGrafter"/>
</dbReference>
<feature type="domain" description="SHSP" evidence="4">
    <location>
        <begin position="81"/>
        <end position="193"/>
    </location>
</feature>
<dbReference type="PANTHER" id="PTHR45640">
    <property type="entry name" value="HEAT SHOCK PROTEIN HSP-12.2-RELATED"/>
    <property type="match status" value="1"/>
</dbReference>
<proteinExistence type="evidence at transcript level"/>
<dbReference type="Pfam" id="PF00011">
    <property type="entry name" value="HSP20"/>
    <property type="match status" value="1"/>
</dbReference>
<feature type="compositionally biased region" description="Basic and acidic residues" evidence="3">
    <location>
        <begin position="210"/>
        <end position="235"/>
    </location>
</feature>
<sequence>MASVFVIPSFGLQRTTYPCCGYHGSVRPRYQYRRQAENPSSFETISQLLQSLADDEFDNKDITFPSLLLKLRQRVNKKETQSAEGVAKSVESSLNEQTPDKFKVSVDLGEAFKPDEISVKIVDKTLKIEGKHEEKGEDGDFTSRQFTRSYRLPDDINLEQLTSSLSFEGVLNVEAPRLVKEELKPAERNIPIEQGQTSSAIKTNEELEGGEDKVEGAKSDAEAMEEESGKVRETN</sequence>
<accession>R4HC36</accession>
<dbReference type="AlphaFoldDB" id="R4HC36"/>
<evidence type="ECO:0000313" key="5">
    <source>
        <dbReference type="EMBL" id="ADZ05534.1"/>
    </source>
</evidence>
<evidence type="ECO:0000256" key="3">
    <source>
        <dbReference type="SAM" id="MobiDB-lite"/>
    </source>
</evidence>
<dbReference type="GO" id="GO:0009408">
    <property type="term" value="P:response to heat"/>
    <property type="evidence" value="ECO:0007669"/>
    <property type="project" value="TreeGrafter"/>
</dbReference>
<gene>
    <name evidence="5" type="primary">hsp26</name>
</gene>
<evidence type="ECO:0000256" key="1">
    <source>
        <dbReference type="PROSITE-ProRule" id="PRU00285"/>
    </source>
</evidence>
<dbReference type="InterPro" id="IPR008978">
    <property type="entry name" value="HSP20-like_chaperone"/>
</dbReference>
<organism evidence="5">
    <name type="scientific">Stichopus japonicus</name>
    <name type="common">Sea cucumber</name>
    <dbReference type="NCBI Taxonomy" id="307972"/>
    <lineage>
        <taxon>Eukaryota</taxon>
        <taxon>Metazoa</taxon>
        <taxon>Echinodermata</taxon>
        <taxon>Eleutherozoa</taxon>
        <taxon>Echinozoa</taxon>
        <taxon>Holothuroidea</taxon>
        <taxon>Aspidochirotacea</taxon>
        <taxon>Aspidochirotida</taxon>
        <taxon>Stichopodidae</taxon>
        <taxon>Apostichopus</taxon>
    </lineage>
</organism>
<dbReference type="PROSITE" id="PS01031">
    <property type="entry name" value="SHSP"/>
    <property type="match status" value="1"/>
</dbReference>
<dbReference type="GO" id="GO:0051082">
    <property type="term" value="F:unfolded protein binding"/>
    <property type="evidence" value="ECO:0007669"/>
    <property type="project" value="TreeGrafter"/>
</dbReference>
<dbReference type="PRINTS" id="PR00299">
    <property type="entry name" value="ACRYSTALLIN"/>
</dbReference>
<protein>
    <submittedName>
        <fullName evidence="5">Heat shock protein 26</fullName>
    </submittedName>
</protein>
<dbReference type="SUPFAM" id="SSF49764">
    <property type="entry name" value="HSP20-like chaperones"/>
    <property type="match status" value="1"/>
</dbReference>
<dbReference type="Gene3D" id="2.60.40.790">
    <property type="match status" value="1"/>
</dbReference>
<dbReference type="GO" id="GO:0042026">
    <property type="term" value="P:protein refolding"/>
    <property type="evidence" value="ECO:0007669"/>
    <property type="project" value="TreeGrafter"/>
</dbReference>
<evidence type="ECO:0000259" key="4">
    <source>
        <dbReference type="PROSITE" id="PS01031"/>
    </source>
</evidence>
<dbReference type="PANTHER" id="PTHR45640:SF26">
    <property type="entry name" value="RE23625P"/>
    <property type="match status" value="1"/>
</dbReference>
<dbReference type="EMBL" id="HQ689678">
    <property type="protein sequence ID" value="ADZ05534.1"/>
    <property type="molecule type" value="mRNA"/>
</dbReference>
<dbReference type="InterPro" id="IPR001436">
    <property type="entry name" value="Alpha-crystallin/sHSP_animal"/>
</dbReference>
<keyword evidence="5" id="KW-0346">Stress response</keyword>
<dbReference type="GO" id="GO:0005634">
    <property type="term" value="C:nucleus"/>
    <property type="evidence" value="ECO:0007669"/>
    <property type="project" value="TreeGrafter"/>
</dbReference>
<feature type="region of interest" description="Disordered" evidence="3">
    <location>
        <begin position="183"/>
        <end position="235"/>
    </location>
</feature>
<reference evidence="5" key="1">
    <citation type="journal article" date="2011" name="Cell Stress Chaperones">
        <title>The molecular characterization and expression of heat shock protein 90 (Hsp90) and 26 (Hsp26) cDNAs in sea cucumber (Apostichopus japonicus).</title>
        <authorList>
            <person name="Zhao H."/>
            <person name="Yang H."/>
            <person name="Zhao H."/>
            <person name="Chen M."/>
            <person name="Wang T."/>
        </authorList>
    </citation>
    <scope>NUCLEOTIDE SEQUENCE</scope>
</reference>
<dbReference type="InterPro" id="IPR002068">
    <property type="entry name" value="A-crystallin/Hsp20_dom"/>
</dbReference>